<protein>
    <recommendedName>
        <fullName evidence="6">VWFA domain-containing protein</fullName>
    </recommendedName>
</protein>
<dbReference type="Pfam" id="PF07584">
    <property type="entry name" value="BatA"/>
    <property type="match status" value="1"/>
</dbReference>
<proteinExistence type="predicted"/>
<keyword evidence="8" id="KW-1185">Reference proteome</keyword>
<evidence type="ECO:0000313" key="8">
    <source>
        <dbReference type="Proteomes" id="UP000006565"/>
    </source>
</evidence>
<keyword evidence="4 5" id="KW-0472">Membrane</keyword>
<dbReference type="Pfam" id="PF00092">
    <property type="entry name" value="VWA"/>
    <property type="match status" value="1"/>
</dbReference>
<keyword evidence="2 5" id="KW-0812">Transmembrane</keyword>
<dbReference type="RefSeq" id="WP_013330670.1">
    <property type="nucleotide sequence ID" value="NC_014507.1"/>
</dbReference>
<dbReference type="GeneID" id="9745249"/>
<keyword evidence="1" id="KW-1003">Cell membrane</keyword>
<dbReference type="InterPro" id="IPR024163">
    <property type="entry name" value="Aerotolerance_reg_N"/>
</dbReference>
<feature type="transmembrane region" description="Helical" evidence="5">
    <location>
        <begin position="289"/>
        <end position="307"/>
    </location>
</feature>
<dbReference type="PROSITE" id="PS50234">
    <property type="entry name" value="VWFA"/>
    <property type="match status" value="1"/>
</dbReference>
<dbReference type="SUPFAM" id="SSF53300">
    <property type="entry name" value="vWA-like"/>
    <property type="match status" value="1"/>
</dbReference>
<accession>E1RGW8</accession>
<feature type="domain" description="VWFA" evidence="6">
    <location>
        <begin position="89"/>
        <end position="276"/>
    </location>
</feature>
<dbReference type="OrthoDB" id="3296at2157"/>
<evidence type="ECO:0000313" key="7">
    <source>
        <dbReference type="EMBL" id="ADN37497.1"/>
    </source>
</evidence>
<dbReference type="InterPro" id="IPR011933">
    <property type="entry name" value="Double_TM_dom"/>
</dbReference>
<evidence type="ECO:0000256" key="1">
    <source>
        <dbReference type="ARBA" id="ARBA00022475"/>
    </source>
</evidence>
<dbReference type="PANTHER" id="PTHR22550">
    <property type="entry name" value="SPORE GERMINATION PROTEIN"/>
    <property type="match status" value="1"/>
</dbReference>
<dbReference type="SMART" id="SM00327">
    <property type="entry name" value="VWA"/>
    <property type="match status" value="1"/>
</dbReference>
<dbReference type="NCBIfam" id="TIGR02226">
    <property type="entry name" value="two_anch"/>
    <property type="match status" value="1"/>
</dbReference>
<dbReference type="InterPro" id="IPR050768">
    <property type="entry name" value="UPF0353/GerABKA_families"/>
</dbReference>
<evidence type="ECO:0000256" key="5">
    <source>
        <dbReference type="SAM" id="Phobius"/>
    </source>
</evidence>
<organism evidence="7 8">
    <name type="scientific">Methanolacinia petrolearia (strain DSM 11571 / OCM 486 / SEBR 4847)</name>
    <name type="common">Methanoplanus petrolearius</name>
    <dbReference type="NCBI Taxonomy" id="679926"/>
    <lineage>
        <taxon>Archaea</taxon>
        <taxon>Methanobacteriati</taxon>
        <taxon>Methanobacteriota</taxon>
        <taxon>Stenosarchaea group</taxon>
        <taxon>Methanomicrobia</taxon>
        <taxon>Methanomicrobiales</taxon>
        <taxon>Methanomicrobiaceae</taxon>
        <taxon>Methanolacinia</taxon>
    </lineage>
</organism>
<gene>
    <name evidence="7" type="ordered locus">Mpet_2754</name>
</gene>
<dbReference type="AlphaFoldDB" id="E1RGW8"/>
<evidence type="ECO:0000259" key="6">
    <source>
        <dbReference type="PROSITE" id="PS50234"/>
    </source>
</evidence>
<dbReference type="InterPro" id="IPR036465">
    <property type="entry name" value="vWFA_dom_sf"/>
</dbReference>
<feature type="transmembrane region" description="Helical" evidence="5">
    <location>
        <begin position="6"/>
        <end position="23"/>
    </location>
</feature>
<sequence>MTGFYSPEWLLGLLILPVCWYYIRNSAKKRKQEAMVFSRVSFLKSALGDVSKSKRPKILVILILAAVGFIFIGLADPHIPLEQTKEGVNVVLVIDDSGSMQATDYSPNRLEATKSAAEELINDLDPKDYVGIVVFESGASTASYLSPDKDSVIENLENIMEKDGATAIGDGLSLGINMADSIPNRKKVVILLSDGVNNAGVISPDEAIQFAKDSDIQVFTIGMGSEQPVVMGYDWFGNPQYAELDEATLKEIADETGGKYFKSVDDQTLNEIYSNINSEIKREKEDTSIAYLFFIGTLVLLLAEIYIRYGRGRIIQ</sequence>
<evidence type="ECO:0000256" key="4">
    <source>
        <dbReference type="ARBA" id="ARBA00023136"/>
    </source>
</evidence>
<reference evidence="7 8" key="1">
    <citation type="journal article" date="2010" name="Stand. Genomic Sci.">
        <title>Complete genome sequence of Methanoplanus petrolearius type strain (SEBR 4847).</title>
        <authorList>
            <person name="Brambilla E."/>
            <person name="Djao O.D."/>
            <person name="Daligault H."/>
            <person name="Lapidus A."/>
            <person name="Lucas S."/>
            <person name="Hammon N."/>
            <person name="Nolan M."/>
            <person name="Tice H."/>
            <person name="Cheng J.F."/>
            <person name="Han C."/>
            <person name="Tapia R."/>
            <person name="Goodwin L."/>
            <person name="Pitluck S."/>
            <person name="Liolios K."/>
            <person name="Ivanova N."/>
            <person name="Mavromatis K."/>
            <person name="Mikhailova N."/>
            <person name="Pati A."/>
            <person name="Chen A."/>
            <person name="Palaniappan K."/>
            <person name="Land M."/>
            <person name="Hauser L."/>
            <person name="Chang Y.J."/>
            <person name="Jeffries C.D."/>
            <person name="Rohde M."/>
            <person name="Spring S."/>
            <person name="Sikorski J."/>
            <person name="Goker M."/>
            <person name="Woyke T."/>
            <person name="Bristow J."/>
            <person name="Eisen J.A."/>
            <person name="Markowitz V."/>
            <person name="Hugenholtz P."/>
            <person name="Kyrpides N.C."/>
            <person name="Klenk H.P."/>
        </authorList>
    </citation>
    <scope>NUCLEOTIDE SEQUENCE [LARGE SCALE GENOMIC DNA]</scope>
    <source>
        <strain evidence="8">DSM 11571 / OCM 486 / SEBR 4847</strain>
    </source>
</reference>
<dbReference type="PANTHER" id="PTHR22550:SF5">
    <property type="entry name" value="LEUCINE ZIPPER PROTEIN 4"/>
    <property type="match status" value="1"/>
</dbReference>
<dbReference type="KEGG" id="mpi:Mpet_2754"/>
<feature type="transmembrane region" description="Helical" evidence="5">
    <location>
        <begin position="58"/>
        <end position="75"/>
    </location>
</feature>
<dbReference type="InterPro" id="IPR002035">
    <property type="entry name" value="VWF_A"/>
</dbReference>
<evidence type="ECO:0000256" key="3">
    <source>
        <dbReference type="ARBA" id="ARBA00022989"/>
    </source>
</evidence>
<dbReference type="Gene3D" id="3.40.50.410">
    <property type="entry name" value="von Willebrand factor, type A domain"/>
    <property type="match status" value="1"/>
</dbReference>
<evidence type="ECO:0000256" key="2">
    <source>
        <dbReference type="ARBA" id="ARBA00022692"/>
    </source>
</evidence>
<name>E1RGW8_METP4</name>
<keyword evidence="3 5" id="KW-1133">Transmembrane helix</keyword>
<dbReference type="eggNOG" id="arCOG02902">
    <property type="taxonomic scope" value="Archaea"/>
</dbReference>
<dbReference type="Proteomes" id="UP000006565">
    <property type="component" value="Chromosome"/>
</dbReference>
<dbReference type="EMBL" id="CP002117">
    <property type="protein sequence ID" value="ADN37497.1"/>
    <property type="molecule type" value="Genomic_DNA"/>
</dbReference>
<dbReference type="STRING" id="679926.Mpet_2754"/>
<dbReference type="HOGENOM" id="CLU_024570_2_1_2"/>